<dbReference type="InterPro" id="IPR036278">
    <property type="entry name" value="Sialidase_sf"/>
</dbReference>
<evidence type="ECO:0000313" key="4">
    <source>
        <dbReference type="Proteomes" id="UP001190700"/>
    </source>
</evidence>
<feature type="region of interest" description="Disordered" evidence="1">
    <location>
        <begin position="91"/>
        <end position="112"/>
    </location>
</feature>
<gene>
    <name evidence="3" type="ORF">CYMTET_6861</name>
</gene>
<dbReference type="Pfam" id="PF13088">
    <property type="entry name" value="BNR_2"/>
    <property type="match status" value="1"/>
</dbReference>
<dbReference type="Proteomes" id="UP001190700">
    <property type="component" value="Unassembled WGS sequence"/>
</dbReference>
<dbReference type="InterPro" id="IPR011040">
    <property type="entry name" value="Sialidase"/>
</dbReference>
<dbReference type="PANTHER" id="PTHR43752:SF2">
    <property type="entry name" value="BNR_ASP-BOX REPEAT FAMILY PROTEIN"/>
    <property type="match status" value="1"/>
</dbReference>
<organism evidence="3 4">
    <name type="scientific">Cymbomonas tetramitiformis</name>
    <dbReference type="NCBI Taxonomy" id="36881"/>
    <lineage>
        <taxon>Eukaryota</taxon>
        <taxon>Viridiplantae</taxon>
        <taxon>Chlorophyta</taxon>
        <taxon>Pyramimonadophyceae</taxon>
        <taxon>Pyramimonadales</taxon>
        <taxon>Pyramimonadaceae</taxon>
        <taxon>Cymbomonas</taxon>
    </lineage>
</organism>
<protein>
    <recommendedName>
        <fullName evidence="2">Sialidase domain-containing protein</fullName>
    </recommendedName>
</protein>
<comment type="caution">
    <text evidence="3">The sequence shown here is derived from an EMBL/GenBank/DDBJ whole genome shotgun (WGS) entry which is preliminary data.</text>
</comment>
<evidence type="ECO:0000313" key="3">
    <source>
        <dbReference type="EMBL" id="KAK3285545.1"/>
    </source>
</evidence>
<dbReference type="PANTHER" id="PTHR43752">
    <property type="entry name" value="BNR/ASP-BOX REPEAT FAMILY PROTEIN"/>
    <property type="match status" value="1"/>
</dbReference>
<dbReference type="EMBL" id="LGRX02001777">
    <property type="protein sequence ID" value="KAK3285545.1"/>
    <property type="molecule type" value="Genomic_DNA"/>
</dbReference>
<feature type="compositionally biased region" description="Pro residues" evidence="1">
    <location>
        <begin position="99"/>
        <end position="109"/>
    </location>
</feature>
<evidence type="ECO:0000256" key="1">
    <source>
        <dbReference type="SAM" id="MobiDB-lite"/>
    </source>
</evidence>
<proteinExistence type="predicted"/>
<evidence type="ECO:0000259" key="2">
    <source>
        <dbReference type="Pfam" id="PF13088"/>
    </source>
</evidence>
<reference evidence="3 4" key="1">
    <citation type="journal article" date="2015" name="Genome Biol. Evol.">
        <title>Comparative Genomics of a Bacterivorous Green Alga Reveals Evolutionary Causalities and Consequences of Phago-Mixotrophic Mode of Nutrition.</title>
        <authorList>
            <person name="Burns J.A."/>
            <person name="Paasch A."/>
            <person name="Narechania A."/>
            <person name="Kim E."/>
        </authorList>
    </citation>
    <scope>NUCLEOTIDE SEQUENCE [LARGE SCALE GENOMIC DNA]</scope>
    <source>
        <strain evidence="3 4">PLY_AMNH</strain>
    </source>
</reference>
<name>A0AAE0LI07_9CHLO</name>
<sequence length="465" mass="50465">ELPDYGEVVSVVRPGYGQQDYLQALLPGPFAESHGSNLLALPNGGLLCAWYSTGGVPSRRRSAVVVSRLITVNVTFEESSVDGDANVTFEESSVDGGVGPPPHIPPAPPPRRRQAQMWTHFQTVVPVEAHEGLMHEDPVLVYNGNETRGNVSLLYSVLPGEGLAGAATAEVWSTSSMDPDYQQWTAPVRLPFSCSANVRNHVLLGVAGHVAIPATCMPGGKEGAASHYSVMGRMNMNGSEWEEVEMTRPGSGLVDPSIVAMPQMRGVLFPSLVAFFRDRSCQSIYKALSVDDGRSWSEPEALHLPNSNQPIQALFLPGSQALPPAGVNINSTNPAPRRTTSGGRLVMAFNNARGEQEPGRDMKGWPLSLALSYDGGSTWPYVHDVEAVFDPSLQYTHPSLQLGEADGRLHLTYTWSTRAHPRTSIRYISITENWVKQRTPHWSTGFTRGAFQGDAHTLATTDNFN</sequence>
<dbReference type="AlphaFoldDB" id="A0AAE0LI07"/>
<accession>A0AAE0LI07</accession>
<feature type="non-terminal residue" evidence="3">
    <location>
        <position position="1"/>
    </location>
</feature>
<dbReference type="Gene3D" id="2.120.10.10">
    <property type="match status" value="1"/>
</dbReference>
<dbReference type="SUPFAM" id="SSF50939">
    <property type="entry name" value="Sialidases"/>
    <property type="match status" value="1"/>
</dbReference>
<dbReference type="CDD" id="cd15482">
    <property type="entry name" value="Sialidase_non-viral"/>
    <property type="match status" value="1"/>
</dbReference>
<feature type="domain" description="Sialidase" evidence="2">
    <location>
        <begin position="113"/>
        <end position="410"/>
    </location>
</feature>
<keyword evidence="4" id="KW-1185">Reference proteome</keyword>